<name>G2Z1V7_FLABF</name>
<dbReference type="STRING" id="1034807.FBFL15_1840"/>
<dbReference type="Pfam" id="PF01661">
    <property type="entry name" value="Macro"/>
    <property type="match status" value="1"/>
</dbReference>
<dbReference type="Pfam" id="PF03747">
    <property type="entry name" value="ADP_ribosyl_GH"/>
    <property type="match status" value="1"/>
</dbReference>
<dbReference type="eggNOG" id="COG1397">
    <property type="taxonomic scope" value="Bacteria"/>
</dbReference>
<dbReference type="SMART" id="SM00506">
    <property type="entry name" value="A1pp"/>
    <property type="match status" value="1"/>
</dbReference>
<dbReference type="InterPro" id="IPR002589">
    <property type="entry name" value="Macro_dom"/>
</dbReference>
<dbReference type="PANTHER" id="PTHR11106:SF27">
    <property type="entry name" value="MACRO DOMAIN-CONTAINING PROTEIN"/>
    <property type="match status" value="1"/>
</dbReference>
<accession>G2Z1V7</accession>
<dbReference type="Proteomes" id="UP000009186">
    <property type="component" value="Chromosome"/>
</dbReference>
<dbReference type="PANTHER" id="PTHR11106">
    <property type="entry name" value="GANGLIOSIDE INDUCED DIFFERENTIATION ASSOCIATED PROTEIN 2-RELATED"/>
    <property type="match status" value="1"/>
</dbReference>
<dbReference type="SUPFAM" id="SSF52949">
    <property type="entry name" value="Macro domain-like"/>
    <property type="match status" value="1"/>
</dbReference>
<dbReference type="PROSITE" id="PS51154">
    <property type="entry name" value="MACRO"/>
    <property type="match status" value="1"/>
</dbReference>
<dbReference type="InterPro" id="IPR005502">
    <property type="entry name" value="Ribosyl_crysJ1"/>
</dbReference>
<dbReference type="CDD" id="cd02908">
    <property type="entry name" value="Macro_OAADPr_deacetylase"/>
    <property type="match status" value="1"/>
</dbReference>
<keyword evidence="4" id="KW-1185">Reference proteome</keyword>
<gene>
    <name evidence="3" type="ordered locus">FBFL15_1840</name>
</gene>
<feature type="binding site" evidence="1">
    <location>
        <position position="226"/>
    </location>
    <ligand>
        <name>Mg(2+)</name>
        <dbReference type="ChEBI" id="CHEBI:18420"/>
        <label>1</label>
    </ligand>
</feature>
<dbReference type="EMBL" id="FQ859183">
    <property type="protein sequence ID" value="CCB69895.1"/>
    <property type="molecule type" value="Genomic_DNA"/>
</dbReference>
<evidence type="ECO:0000313" key="3">
    <source>
        <dbReference type="EMBL" id="CCB69895.1"/>
    </source>
</evidence>
<keyword evidence="1" id="KW-0460">Magnesium</keyword>
<dbReference type="RefSeq" id="WP_014084360.1">
    <property type="nucleotide sequence ID" value="NC_016001.1"/>
</dbReference>
<feature type="domain" description="Macro" evidence="2">
    <location>
        <begin position="1"/>
        <end position="172"/>
    </location>
</feature>
<feature type="binding site" evidence="1">
    <location>
        <position position="225"/>
    </location>
    <ligand>
        <name>Mg(2+)</name>
        <dbReference type="ChEBI" id="CHEBI:18420"/>
        <label>1</label>
    </ligand>
</feature>
<reference evidence="3 4" key="1">
    <citation type="journal article" date="2011" name="Appl. Environ. Microbiol.">
        <title>Complete genome sequence of the fish pathogen Flavobacterium branchiophilum.</title>
        <authorList>
            <consortium name="1:IP"/>
            <consortium name="Microbial Evolutionary Genomics,F-75015 Paris"/>
            <consortium name="France 2:CNRS"/>
            <consortium name="URA2171"/>
            <consortium name="F-75015 Paris,France 3:Unite de Virologie et Immunologie Mol."/>
            <consortium name="INRA,78352 Jouy en Josas Cedex"/>
            <consortium name="France. 4:Unite de Mathemathique"/>
            <consortium name="Informatique et Genome,INRA"/>
            <consortium name="78352 Jouy en Josas Cedex"/>
            <consortium name="France. 5:CEA/Genoscope"/>
            <consortium name="Evry"/>
            <consortium name="France"/>
            <person name="Touchon M."/>
            <person name="Barbier P."/>
            <person name="Bernardet J.F."/>
            <person name="Loux V."/>
            <person name="Vacherie B."/>
            <person name="Barbe V."/>
            <person name="Rocha E.P."/>
            <person name="Duchaud E."/>
        </authorList>
    </citation>
    <scope>NUCLEOTIDE SEQUENCE [LARGE SCALE GENOMIC DNA]</scope>
    <source>
        <strain evidence="3 4">FL-15</strain>
    </source>
</reference>
<dbReference type="AlphaFoldDB" id="G2Z1V7"/>
<organism evidence="3 4">
    <name type="scientific">Flavobacterium branchiophilum (strain FL-15)</name>
    <dbReference type="NCBI Taxonomy" id="1034807"/>
    <lineage>
        <taxon>Bacteria</taxon>
        <taxon>Pseudomonadati</taxon>
        <taxon>Bacteroidota</taxon>
        <taxon>Flavobacteriia</taxon>
        <taxon>Flavobacteriales</taxon>
        <taxon>Flavobacteriaceae</taxon>
        <taxon>Flavobacterium</taxon>
    </lineage>
</organism>
<dbReference type="SUPFAM" id="SSF101478">
    <property type="entry name" value="ADP-ribosylglycohydrolase"/>
    <property type="match status" value="1"/>
</dbReference>
<protein>
    <recommendedName>
        <fullName evidence="2">Macro domain-containing protein</fullName>
    </recommendedName>
</protein>
<comment type="cofactor">
    <cofactor evidence="1">
        <name>Mg(2+)</name>
        <dbReference type="ChEBI" id="CHEBI:18420"/>
    </cofactor>
    <text evidence="1">Binds 2 magnesium ions per subunit.</text>
</comment>
<evidence type="ECO:0000256" key="1">
    <source>
        <dbReference type="PIRSR" id="PIRSR605502-1"/>
    </source>
</evidence>
<dbReference type="InterPro" id="IPR043472">
    <property type="entry name" value="Macro_dom-like"/>
</dbReference>
<feature type="binding site" evidence="1">
    <location>
        <position position="227"/>
    </location>
    <ligand>
        <name>Mg(2+)</name>
        <dbReference type="ChEBI" id="CHEBI:18420"/>
        <label>1</label>
    </ligand>
</feature>
<dbReference type="InterPro" id="IPR036705">
    <property type="entry name" value="Ribosyl_crysJ1_sf"/>
</dbReference>
<dbReference type="eggNOG" id="COG2110">
    <property type="taxonomic scope" value="Bacteria"/>
</dbReference>
<dbReference type="HOGENOM" id="CLU_549519_0_0_10"/>
<sequence>MKLKIIKDDITKIAVDAIVNAANSSLLGGGGVDGAIHSIGGKQILEECIVIRNKQGGCNTGEAVITSAGNLPSNFVIHTVGPVWNGDKEEKKLLLENCYRNVLELAVSNNIKTIAFPNISTGIYHFPKDKAAEIAINTVTNFIQKDKIEEVIFVCFDEENYEIYDSLLKIVLKKKKLVHAALFGLAVGDALGVPVEFKSRESLKMNPVKGMQEFGTHNQPKGTWSDDSSLTFCLAESLCKGYTIESIAKNFLQWYNSQIWTPHGEIFDNGIATSIAMHALNQGVVPTLAGGKDENSNGNGSLMRILPLVFYSKDFSIEQRFQIIKEVSSITHAHIRSVLACFMYIEFALQIIKGNDKWISFKNMQLEVAHFLDNNAICSQDEFDKFHRIMYIHSNLDYKIIPIHEYSEAEINSSGYVLHSLEASIWCILNSNSYQETVLKAVNLGGDTDTTAAIAGGLAGLIYGYDAIPKEWIHVLARKNDIEKLCDKLSEKYEIH</sequence>
<feature type="binding site" evidence="1">
    <location>
        <position position="450"/>
    </location>
    <ligand>
        <name>Mg(2+)</name>
        <dbReference type="ChEBI" id="CHEBI:18420"/>
        <label>1</label>
    </ligand>
</feature>
<dbReference type="GO" id="GO:0046872">
    <property type="term" value="F:metal ion binding"/>
    <property type="evidence" value="ECO:0007669"/>
    <property type="project" value="UniProtKB-KW"/>
</dbReference>
<dbReference type="Gene3D" id="1.10.4080.10">
    <property type="entry name" value="ADP-ribosylation/Crystallin J1"/>
    <property type="match status" value="1"/>
</dbReference>
<feature type="binding site" evidence="1">
    <location>
        <position position="449"/>
    </location>
    <ligand>
        <name>Mg(2+)</name>
        <dbReference type="ChEBI" id="CHEBI:18420"/>
        <label>1</label>
    </ligand>
</feature>
<dbReference type="Gene3D" id="3.40.220.10">
    <property type="entry name" value="Leucine Aminopeptidase, subunit E, domain 1"/>
    <property type="match status" value="1"/>
</dbReference>
<dbReference type="KEGG" id="fbr:FBFL15_1840"/>
<feature type="binding site" evidence="1">
    <location>
        <position position="447"/>
    </location>
    <ligand>
        <name>Mg(2+)</name>
        <dbReference type="ChEBI" id="CHEBI:18420"/>
        <label>1</label>
    </ligand>
</feature>
<dbReference type="NCBIfam" id="NF001664">
    <property type="entry name" value="PRK00431.1-6"/>
    <property type="match status" value="1"/>
</dbReference>
<proteinExistence type="predicted"/>
<evidence type="ECO:0000259" key="2">
    <source>
        <dbReference type="PROSITE" id="PS51154"/>
    </source>
</evidence>
<keyword evidence="1" id="KW-0479">Metal-binding</keyword>
<evidence type="ECO:0000313" key="4">
    <source>
        <dbReference type="Proteomes" id="UP000009186"/>
    </source>
</evidence>